<keyword evidence="3" id="KW-0812">Transmembrane</keyword>
<evidence type="ECO:0000313" key="5">
    <source>
        <dbReference type="Proteomes" id="UP000199334"/>
    </source>
</evidence>
<feature type="transmembrane region" description="Helical" evidence="3">
    <location>
        <begin position="12"/>
        <end position="36"/>
    </location>
</feature>
<evidence type="ECO:0000313" key="4">
    <source>
        <dbReference type="EMBL" id="SDO00098.1"/>
    </source>
</evidence>
<keyword evidence="2" id="KW-0178">Competence</keyword>
<dbReference type="PROSITE" id="PS00409">
    <property type="entry name" value="PROKAR_NTER_METHYL"/>
    <property type="match status" value="1"/>
</dbReference>
<dbReference type="NCBIfam" id="TIGR02532">
    <property type="entry name" value="IV_pilin_GFxxxE"/>
    <property type="match status" value="1"/>
</dbReference>
<dbReference type="Pfam" id="PF07963">
    <property type="entry name" value="N_methyl"/>
    <property type="match status" value="1"/>
</dbReference>
<dbReference type="Proteomes" id="UP000199334">
    <property type="component" value="Unassembled WGS sequence"/>
</dbReference>
<protein>
    <submittedName>
        <fullName evidence="4">Prepilin-type N-terminal cleavage/methylation domain-containing protein</fullName>
    </submittedName>
</protein>
<evidence type="ECO:0000256" key="1">
    <source>
        <dbReference type="ARBA" id="ARBA00004241"/>
    </source>
</evidence>
<evidence type="ECO:0000256" key="2">
    <source>
        <dbReference type="ARBA" id="ARBA00023287"/>
    </source>
</evidence>
<dbReference type="EMBL" id="FNIG01000014">
    <property type="protein sequence ID" value="SDO00098.1"/>
    <property type="molecule type" value="Genomic_DNA"/>
</dbReference>
<sequence>MLLYRSIQKEKGMTLIEILAALVILSIVLISFFTMFTQSFSMQNINEKDMHAINLARTALQDVRDIDESTLSPQVYTEFNSPGQPLIPAVEANGQFHSNSSFSLQLTISNEDNTDLLKAIIEIVDETKDVVTKTYSYIEVSS</sequence>
<proteinExistence type="predicted"/>
<reference evidence="4 5" key="1">
    <citation type="submission" date="2016-10" db="EMBL/GenBank/DDBJ databases">
        <authorList>
            <person name="de Groot N.N."/>
        </authorList>
    </citation>
    <scope>NUCLEOTIDE SEQUENCE [LARGE SCALE GENOMIC DNA]</scope>
    <source>
        <strain evidence="4 5">CGMCC 1.3442</strain>
    </source>
</reference>
<dbReference type="STRING" id="237069.SAMN05216498_0414"/>
<evidence type="ECO:0000256" key="3">
    <source>
        <dbReference type="SAM" id="Phobius"/>
    </source>
</evidence>
<dbReference type="GO" id="GO:0030420">
    <property type="term" value="P:establishment of competence for transformation"/>
    <property type="evidence" value="ECO:0007669"/>
    <property type="project" value="UniProtKB-KW"/>
</dbReference>
<keyword evidence="3" id="KW-1133">Transmembrane helix</keyword>
<keyword evidence="3" id="KW-0472">Membrane</keyword>
<keyword evidence="5" id="KW-1185">Reference proteome</keyword>
<comment type="subcellular location">
    <subcellularLocation>
        <location evidence="1">Cell surface</location>
    </subcellularLocation>
</comment>
<dbReference type="RefSeq" id="WP_093857950.1">
    <property type="nucleotide sequence ID" value="NZ_BJVZ01000020.1"/>
</dbReference>
<dbReference type="AlphaFoldDB" id="A0A1H0FZJ3"/>
<organism evidence="4 5">
    <name type="scientific">Tenuibacillus multivorans</name>
    <dbReference type="NCBI Taxonomy" id="237069"/>
    <lineage>
        <taxon>Bacteria</taxon>
        <taxon>Bacillati</taxon>
        <taxon>Bacillota</taxon>
        <taxon>Bacilli</taxon>
        <taxon>Bacillales</taxon>
        <taxon>Bacillaceae</taxon>
        <taxon>Tenuibacillus</taxon>
    </lineage>
</organism>
<dbReference type="InterPro" id="IPR012902">
    <property type="entry name" value="N_methyl_site"/>
</dbReference>
<name>A0A1H0FZJ3_9BACI</name>
<dbReference type="GO" id="GO:0009986">
    <property type="term" value="C:cell surface"/>
    <property type="evidence" value="ECO:0007669"/>
    <property type="project" value="UniProtKB-SubCell"/>
</dbReference>
<gene>
    <name evidence="4" type="ORF">SAMN05216498_0414</name>
</gene>
<accession>A0A1H0FZJ3</accession>